<evidence type="ECO:0000313" key="1">
    <source>
        <dbReference type="EMBL" id="VTR29354.1"/>
    </source>
</evidence>
<accession>A0A4U9UIH7</accession>
<dbReference type="RefSeq" id="WP_028069991.1">
    <property type="nucleotide sequence ID" value="NZ_LR590484.1"/>
</dbReference>
<dbReference type="GeneID" id="78461222"/>
<dbReference type="KEGG" id="stha:NCTC11429_00406"/>
<organism evidence="1 2">
    <name type="scientific">Sphingobacterium thalpophilum</name>
    <dbReference type="NCBI Taxonomy" id="259"/>
    <lineage>
        <taxon>Bacteria</taxon>
        <taxon>Pseudomonadati</taxon>
        <taxon>Bacteroidota</taxon>
        <taxon>Sphingobacteriia</taxon>
        <taxon>Sphingobacteriales</taxon>
        <taxon>Sphingobacteriaceae</taxon>
        <taxon>Sphingobacterium</taxon>
    </lineage>
</organism>
<gene>
    <name evidence="1" type="ORF">NCTC11429_00406</name>
</gene>
<dbReference type="Proteomes" id="UP000308196">
    <property type="component" value="Chromosome"/>
</dbReference>
<sequence length="68" mass="7915">MAAATYFPNFEYPASEVFKYICILKDFTLMLHSGDIIKFTPDDEYAFKAWLDNNGVQNIRNESDWAVK</sequence>
<reference evidence="1 2" key="1">
    <citation type="submission" date="2019-05" db="EMBL/GenBank/DDBJ databases">
        <authorList>
            <consortium name="Pathogen Informatics"/>
        </authorList>
    </citation>
    <scope>NUCLEOTIDE SEQUENCE [LARGE SCALE GENOMIC DNA]</scope>
    <source>
        <strain evidence="1 2">NCTC11429</strain>
    </source>
</reference>
<name>A0A4U9UIH7_9SPHI</name>
<dbReference type="EMBL" id="LR590484">
    <property type="protein sequence ID" value="VTR29354.1"/>
    <property type="molecule type" value="Genomic_DNA"/>
</dbReference>
<evidence type="ECO:0000313" key="2">
    <source>
        <dbReference type="Proteomes" id="UP000308196"/>
    </source>
</evidence>
<proteinExistence type="predicted"/>
<protein>
    <submittedName>
        <fullName evidence="1">Uncharacterized protein</fullName>
    </submittedName>
</protein>
<dbReference type="AlphaFoldDB" id="A0A4U9UIH7"/>